<dbReference type="SUPFAM" id="SSF49464">
    <property type="entry name" value="Carboxypeptidase regulatory domain-like"/>
    <property type="match status" value="1"/>
</dbReference>
<keyword evidence="1" id="KW-0732">Signal</keyword>
<feature type="signal peptide" evidence="1">
    <location>
        <begin position="1"/>
        <end position="18"/>
    </location>
</feature>
<sequence length="410" mass="46904">MKTLLLIILMGWCTFSYAQTITIEGRVLDVSNNQPVPFAGVGIVGKSVGTVANEQGRFSLKLSQQYASEVLIINCMGFESYQIPVKAAIQSSPLEIKLNVNAIRLKEVVVKPINPTKIIYQVVALIPQNYDQNPSIIEGFYRESVKQAQVNQYFAFSEGVIQLYKSGVDTNIPDQARMIKGRKKELPTLIVTAQNDTCPIPSITNGPYLGYFLDVVRARDFPLYDLNSYTFEYDGAQTIGNTFLYKINFKNNSVTKRSANQRFAAYKGTLYIETESLVVVKAEYELNDAALRQYELSYPGIRLKHRKYIINYAPFEGKWYLHDARVVNDFEYEYFVWPKGTRPKNAPKRIEVGVGLHNQMAFVTTHISNRNVQKFPLNQILRIDTSFSEQSMTFDDDFWKDFNIIEEEEN</sequence>
<organism evidence="2 3">
    <name type="scientific">Runella rosea</name>
    <dbReference type="NCBI Taxonomy" id="2259595"/>
    <lineage>
        <taxon>Bacteria</taxon>
        <taxon>Pseudomonadati</taxon>
        <taxon>Bacteroidota</taxon>
        <taxon>Cytophagia</taxon>
        <taxon>Cytophagales</taxon>
        <taxon>Spirosomataceae</taxon>
        <taxon>Runella</taxon>
    </lineage>
</organism>
<protein>
    <recommendedName>
        <fullName evidence="4">Carboxypeptidase-like regulatory domain-containing protein</fullName>
    </recommendedName>
</protein>
<dbReference type="InterPro" id="IPR008969">
    <property type="entry name" value="CarboxyPept-like_regulatory"/>
</dbReference>
<dbReference type="KEGG" id="run:DR864_25510"/>
<name>A0A344TQD2_9BACT</name>
<dbReference type="EMBL" id="CP030850">
    <property type="protein sequence ID" value="AXE20853.1"/>
    <property type="molecule type" value="Genomic_DNA"/>
</dbReference>
<reference evidence="2 3" key="1">
    <citation type="submission" date="2018-07" db="EMBL/GenBank/DDBJ databases">
        <title>Genome sequencing of Runella.</title>
        <authorList>
            <person name="Baek M.-G."/>
            <person name="Yi H."/>
        </authorList>
    </citation>
    <scope>NUCLEOTIDE SEQUENCE [LARGE SCALE GENOMIC DNA]</scope>
    <source>
        <strain evidence="2 3">HYN0085</strain>
    </source>
</reference>
<accession>A0A344TQD2</accession>
<evidence type="ECO:0000256" key="1">
    <source>
        <dbReference type="SAM" id="SignalP"/>
    </source>
</evidence>
<evidence type="ECO:0000313" key="3">
    <source>
        <dbReference type="Proteomes" id="UP000251993"/>
    </source>
</evidence>
<dbReference type="AlphaFoldDB" id="A0A344TQD2"/>
<evidence type="ECO:0008006" key="4">
    <source>
        <dbReference type="Google" id="ProtNLM"/>
    </source>
</evidence>
<keyword evidence="3" id="KW-1185">Reference proteome</keyword>
<dbReference type="RefSeq" id="WP_114069614.1">
    <property type="nucleotide sequence ID" value="NZ_CP030850.1"/>
</dbReference>
<gene>
    <name evidence="2" type="ORF">DR864_25510</name>
</gene>
<feature type="chain" id="PRO_5016657757" description="Carboxypeptidase-like regulatory domain-containing protein" evidence="1">
    <location>
        <begin position="19"/>
        <end position="410"/>
    </location>
</feature>
<evidence type="ECO:0000313" key="2">
    <source>
        <dbReference type="EMBL" id="AXE20853.1"/>
    </source>
</evidence>
<dbReference type="Proteomes" id="UP000251993">
    <property type="component" value="Chromosome"/>
</dbReference>
<dbReference type="OrthoDB" id="914976at2"/>
<dbReference type="Pfam" id="PF13715">
    <property type="entry name" value="CarbopepD_reg_2"/>
    <property type="match status" value="1"/>
</dbReference>
<proteinExistence type="predicted"/>